<reference evidence="2" key="1">
    <citation type="submission" date="2021-03" db="EMBL/GenBank/DDBJ databases">
        <title>Revisited historic fungal species revealed as producer of novel bioactive compounds through whole genome sequencing and comparative genomics.</title>
        <authorList>
            <person name="Vignolle G.A."/>
            <person name="Hochenegger N."/>
            <person name="Mach R.L."/>
            <person name="Mach-Aigner A.R."/>
            <person name="Javad Rahimi M."/>
            <person name="Salim K.A."/>
            <person name="Chan C.M."/>
            <person name="Lim L.B.L."/>
            <person name="Cai F."/>
            <person name="Druzhinina I.S."/>
            <person name="U'Ren J.M."/>
            <person name="Derntl C."/>
        </authorList>
    </citation>
    <scope>NUCLEOTIDE SEQUENCE</scope>
    <source>
        <strain evidence="2">TUCIM 5799</strain>
    </source>
</reference>
<accession>A0A9P9WGR5</accession>
<dbReference type="InterPro" id="IPR010730">
    <property type="entry name" value="HET"/>
</dbReference>
<organism evidence="2 3">
    <name type="scientific">Neoarthrinium moseri</name>
    <dbReference type="NCBI Taxonomy" id="1658444"/>
    <lineage>
        <taxon>Eukaryota</taxon>
        <taxon>Fungi</taxon>
        <taxon>Dikarya</taxon>
        <taxon>Ascomycota</taxon>
        <taxon>Pezizomycotina</taxon>
        <taxon>Sordariomycetes</taxon>
        <taxon>Xylariomycetidae</taxon>
        <taxon>Amphisphaeriales</taxon>
        <taxon>Apiosporaceae</taxon>
        <taxon>Neoarthrinium</taxon>
    </lineage>
</organism>
<evidence type="ECO:0000259" key="1">
    <source>
        <dbReference type="Pfam" id="PF06985"/>
    </source>
</evidence>
<dbReference type="EMBL" id="JAFIMR010000027">
    <property type="protein sequence ID" value="KAI1862475.1"/>
    <property type="molecule type" value="Genomic_DNA"/>
</dbReference>
<dbReference type="AlphaFoldDB" id="A0A9P9WGR5"/>
<evidence type="ECO:0000313" key="2">
    <source>
        <dbReference type="EMBL" id="KAI1862475.1"/>
    </source>
</evidence>
<name>A0A9P9WGR5_9PEZI</name>
<dbReference type="PANTHER" id="PTHR33112">
    <property type="entry name" value="DOMAIN PROTEIN, PUTATIVE-RELATED"/>
    <property type="match status" value="1"/>
</dbReference>
<proteinExistence type="predicted"/>
<gene>
    <name evidence="2" type="ORF">JX265_009189</name>
</gene>
<dbReference type="Proteomes" id="UP000829685">
    <property type="component" value="Unassembled WGS sequence"/>
</dbReference>
<feature type="domain" description="Heterokaryon incompatibility" evidence="1">
    <location>
        <begin position="89"/>
        <end position="247"/>
    </location>
</feature>
<dbReference type="Pfam" id="PF06985">
    <property type="entry name" value="HET"/>
    <property type="match status" value="1"/>
</dbReference>
<keyword evidence="3" id="KW-1185">Reference proteome</keyword>
<sequence>MRLTWSGEPQIPRLVQDVEFSSEGGCELSFNFIKNQLSNCVQNHRPCRSYQDEMRKVLGGGWPRRILKINNRGSKIKLVEFQPAMEQKYVALSYCWGDQRKQFRAIASTLPALRKGVKVSQLPVTIKDAIKVSISLGIDLIWIDAMCIIQDDRADWKTEALKMATVYSNSLVTVIASEAKSCDQGFLSNKRNHSVVLGEVQVESKPVVIRGRVLRDWGHHRNGPQSPENYQHQCLDPVDTRGWILQERLLSSRYISFTSGEIQWGCQDCKVCECDQPLQQDLASTGSSDDQWFATVDEFSMRHLSERTDVLIALAGIAKRASTMLDGNWTWYAAGLWLEPQMSPLGARSLLWYRWSNLGPAYFPRVYTAPSFSWASVAGQVQTAGQIDAEGGDFPTAVVEVDMIRSTPDMFGHVEGGHMRLCGPLISSKLSLRVPGGVPDSQAKIDVMEPECLYVTTCFLDGPVERVSHPEGGFTVQRYRSENLEDSEKVRGEVHFDHADVFILPITADSRDLMKPGQMKESASGGALVLARAVSGQGYERIGMAQYTCSKLADLKSMSSSDIDLY</sequence>
<comment type="caution">
    <text evidence="2">The sequence shown here is derived from an EMBL/GenBank/DDBJ whole genome shotgun (WGS) entry which is preliminary data.</text>
</comment>
<protein>
    <recommendedName>
        <fullName evidence="1">Heterokaryon incompatibility domain-containing protein</fullName>
    </recommendedName>
</protein>
<dbReference type="PANTHER" id="PTHR33112:SF9">
    <property type="entry name" value="HETEROKARYON INCOMPATIBILITY DOMAIN-CONTAINING PROTEIN"/>
    <property type="match status" value="1"/>
</dbReference>
<evidence type="ECO:0000313" key="3">
    <source>
        <dbReference type="Proteomes" id="UP000829685"/>
    </source>
</evidence>